<gene>
    <name evidence="3" type="ORF">B0T24DRAFT_712289</name>
</gene>
<reference evidence="3" key="1">
    <citation type="journal article" date="2023" name="Mol. Phylogenet. Evol.">
        <title>Genome-scale phylogeny and comparative genomics of the fungal order Sordariales.</title>
        <authorList>
            <person name="Hensen N."/>
            <person name="Bonometti L."/>
            <person name="Westerberg I."/>
            <person name="Brannstrom I.O."/>
            <person name="Guillou S."/>
            <person name="Cros-Aarteil S."/>
            <person name="Calhoun S."/>
            <person name="Haridas S."/>
            <person name="Kuo A."/>
            <person name="Mondo S."/>
            <person name="Pangilinan J."/>
            <person name="Riley R."/>
            <person name="LaButti K."/>
            <person name="Andreopoulos B."/>
            <person name="Lipzen A."/>
            <person name="Chen C."/>
            <person name="Yan M."/>
            <person name="Daum C."/>
            <person name="Ng V."/>
            <person name="Clum A."/>
            <person name="Steindorff A."/>
            <person name="Ohm R.A."/>
            <person name="Martin F."/>
            <person name="Silar P."/>
            <person name="Natvig D.O."/>
            <person name="Lalanne C."/>
            <person name="Gautier V."/>
            <person name="Ament-Velasquez S.L."/>
            <person name="Kruys A."/>
            <person name="Hutchinson M.I."/>
            <person name="Powell A.J."/>
            <person name="Barry K."/>
            <person name="Miller A.N."/>
            <person name="Grigoriev I.V."/>
            <person name="Debuchy R."/>
            <person name="Gladieux P."/>
            <person name="Hiltunen Thoren M."/>
            <person name="Johannesson H."/>
        </authorList>
    </citation>
    <scope>NUCLEOTIDE SEQUENCE</scope>
    <source>
        <strain evidence="3">CBS 958.72</strain>
    </source>
</reference>
<accession>A0AAE0JVM9</accession>
<dbReference type="AlphaFoldDB" id="A0AAE0JVM9"/>
<keyword evidence="1" id="KW-0812">Transmembrane</keyword>
<dbReference type="Proteomes" id="UP001287356">
    <property type="component" value="Unassembled WGS sequence"/>
</dbReference>
<dbReference type="Pfam" id="PF04064">
    <property type="entry name" value="DUF384"/>
    <property type="match status" value="1"/>
</dbReference>
<reference evidence="3" key="2">
    <citation type="submission" date="2023-06" db="EMBL/GenBank/DDBJ databases">
        <authorList>
            <consortium name="Lawrence Berkeley National Laboratory"/>
            <person name="Haridas S."/>
            <person name="Hensen N."/>
            <person name="Bonometti L."/>
            <person name="Westerberg I."/>
            <person name="Brannstrom I.O."/>
            <person name="Guillou S."/>
            <person name="Cros-Aarteil S."/>
            <person name="Calhoun S."/>
            <person name="Kuo A."/>
            <person name="Mondo S."/>
            <person name="Pangilinan J."/>
            <person name="Riley R."/>
            <person name="Labutti K."/>
            <person name="Andreopoulos B."/>
            <person name="Lipzen A."/>
            <person name="Chen C."/>
            <person name="Yanf M."/>
            <person name="Daum C."/>
            <person name="Ng V."/>
            <person name="Clum A."/>
            <person name="Steindorff A."/>
            <person name="Ohm R."/>
            <person name="Martin F."/>
            <person name="Silar P."/>
            <person name="Natvig D."/>
            <person name="Lalanne C."/>
            <person name="Gautier V."/>
            <person name="Ament-Velasquez S.L."/>
            <person name="Kruys A."/>
            <person name="Hutchinson M.I."/>
            <person name="Powell A.J."/>
            <person name="Barry K."/>
            <person name="Miller A.N."/>
            <person name="Grigoriev I.V."/>
            <person name="Debuchy R."/>
            <person name="Gladieux P."/>
            <person name="Thoren M.H."/>
            <person name="Johannesson H."/>
        </authorList>
    </citation>
    <scope>NUCLEOTIDE SEQUENCE</scope>
    <source>
        <strain evidence="3">CBS 958.72</strain>
    </source>
</reference>
<evidence type="ECO:0000259" key="2">
    <source>
        <dbReference type="Pfam" id="PF04064"/>
    </source>
</evidence>
<dbReference type="InterPro" id="IPR007206">
    <property type="entry name" value="Protein_HGH1_C"/>
</dbReference>
<organism evidence="3 4">
    <name type="scientific">Lasiosphaeria ovina</name>
    <dbReference type="NCBI Taxonomy" id="92902"/>
    <lineage>
        <taxon>Eukaryota</taxon>
        <taxon>Fungi</taxon>
        <taxon>Dikarya</taxon>
        <taxon>Ascomycota</taxon>
        <taxon>Pezizomycotina</taxon>
        <taxon>Sordariomycetes</taxon>
        <taxon>Sordariomycetidae</taxon>
        <taxon>Sordariales</taxon>
        <taxon>Lasiosphaeriaceae</taxon>
        <taxon>Lasiosphaeria</taxon>
    </lineage>
</organism>
<keyword evidence="1" id="KW-0472">Membrane</keyword>
<evidence type="ECO:0000313" key="4">
    <source>
        <dbReference type="Proteomes" id="UP001287356"/>
    </source>
</evidence>
<dbReference type="EMBL" id="JAULSN010000009">
    <property type="protein sequence ID" value="KAK3364925.1"/>
    <property type="molecule type" value="Genomic_DNA"/>
</dbReference>
<proteinExistence type="predicted"/>
<keyword evidence="4" id="KW-1185">Reference proteome</keyword>
<evidence type="ECO:0000256" key="1">
    <source>
        <dbReference type="SAM" id="Phobius"/>
    </source>
</evidence>
<comment type="caution">
    <text evidence="3">The sequence shown here is derived from an EMBL/GenBank/DDBJ whole genome shotgun (WGS) entry which is preliminary data.</text>
</comment>
<feature type="domain" description="Protein HGH1 C-terminal" evidence="2">
    <location>
        <begin position="161"/>
        <end position="193"/>
    </location>
</feature>
<protein>
    <recommendedName>
        <fullName evidence="2">Protein HGH1 C-terminal domain-containing protein</fullName>
    </recommendedName>
</protein>
<feature type="transmembrane region" description="Helical" evidence="1">
    <location>
        <begin position="49"/>
        <end position="71"/>
    </location>
</feature>
<sequence>MAMLPDLQLLPPPDKQRDFIKLTDAIEEAVGDEAPLADVREGGVPLPCLAALDVVAARLLGLLLLLLLLLLGEGGVSWAAKLASRGEPYDEDVTTAMLPDLLQLLPPDKQRDSGPDIIIQTHVETLLFHKMLVVTMASRHYHLLLPVVAETRLAVTHLAGDLMRSISLYPIIRETHAHVDNEDVRNAYDRFVRPLLG</sequence>
<keyword evidence="1" id="KW-1133">Transmembrane helix</keyword>
<evidence type="ECO:0000313" key="3">
    <source>
        <dbReference type="EMBL" id="KAK3364925.1"/>
    </source>
</evidence>
<name>A0AAE0JVM9_9PEZI</name>